<proteinExistence type="predicted"/>
<dbReference type="Proteomes" id="UP000704712">
    <property type="component" value="Unassembled WGS sequence"/>
</dbReference>
<feature type="compositionally biased region" description="Polar residues" evidence="1">
    <location>
        <begin position="31"/>
        <end position="40"/>
    </location>
</feature>
<protein>
    <submittedName>
        <fullName evidence="2">Uncharacterized protein</fullName>
    </submittedName>
</protein>
<feature type="compositionally biased region" description="Basic and acidic residues" evidence="1">
    <location>
        <begin position="48"/>
        <end position="57"/>
    </location>
</feature>
<evidence type="ECO:0000313" key="3">
    <source>
        <dbReference type="Proteomes" id="UP000704712"/>
    </source>
</evidence>
<evidence type="ECO:0000313" key="2">
    <source>
        <dbReference type="EMBL" id="KAF4130226.1"/>
    </source>
</evidence>
<reference evidence="2" key="1">
    <citation type="submission" date="2020-03" db="EMBL/GenBank/DDBJ databases">
        <title>Hybrid Assembly of Korean Phytophthora infestans isolates.</title>
        <authorList>
            <person name="Prokchorchik M."/>
            <person name="Lee Y."/>
            <person name="Seo J."/>
            <person name="Cho J.-H."/>
            <person name="Park Y.-E."/>
            <person name="Jang D.-C."/>
            <person name="Im J.-S."/>
            <person name="Choi J.-G."/>
            <person name="Park H.-J."/>
            <person name="Lee G.-B."/>
            <person name="Lee Y.-G."/>
            <person name="Hong S.-Y."/>
            <person name="Cho K."/>
            <person name="Sohn K.H."/>
        </authorList>
    </citation>
    <scope>NUCLEOTIDE SEQUENCE</scope>
    <source>
        <strain evidence="2">KR_2_A2</strain>
    </source>
</reference>
<organism evidence="2 3">
    <name type="scientific">Phytophthora infestans</name>
    <name type="common">Potato late blight agent</name>
    <name type="synonym">Botrytis infestans</name>
    <dbReference type="NCBI Taxonomy" id="4787"/>
    <lineage>
        <taxon>Eukaryota</taxon>
        <taxon>Sar</taxon>
        <taxon>Stramenopiles</taxon>
        <taxon>Oomycota</taxon>
        <taxon>Peronosporomycetes</taxon>
        <taxon>Peronosporales</taxon>
        <taxon>Peronosporaceae</taxon>
        <taxon>Phytophthora</taxon>
    </lineage>
</organism>
<comment type="caution">
    <text evidence="2">The sequence shown here is derived from an EMBL/GenBank/DDBJ whole genome shotgun (WGS) entry which is preliminary data.</text>
</comment>
<feature type="region of interest" description="Disordered" evidence="1">
    <location>
        <begin position="1"/>
        <end position="86"/>
    </location>
</feature>
<gene>
    <name evidence="2" type="ORF">GN958_ATG20641</name>
</gene>
<evidence type="ECO:0000256" key="1">
    <source>
        <dbReference type="SAM" id="MobiDB-lite"/>
    </source>
</evidence>
<name>A0A8S9TMR8_PHYIN</name>
<dbReference type="EMBL" id="JAACNO010002868">
    <property type="protein sequence ID" value="KAF4130226.1"/>
    <property type="molecule type" value="Genomic_DNA"/>
</dbReference>
<accession>A0A8S9TMR8</accession>
<sequence length="371" mass="41214">MPPSNGSARRKRASRREVHATPSRKKRRTSTELAQDSTSPDSLSSRRTSRESSRSDDSLLPSPVREEDNYNRPAAPASKDNRELLPASIRDEDDANLPAASTIEEVHNAPAALARAEVNRNSPPIPPKDVEDVQSAKRFRLLVRPVIKKTVSQRDKSGKRLGDFVANGDTFDEIIMKLWSGISEHVKGLAYGSALSTAKDRDTFLAACILPEQTDRAGATAEGSLRDVAAQLEEHWRFSFSTTTIGWRLWANYITRNLNRSTWQEQIAGLPPAHLIHLLHAPRSQVQDRAQGLTKSGEMALDCVHGSLADITELHQDVNGILLRLEAQKKSLISKRNINQAFLADVDLLAVSDVIDPFSRMENLEDTEHQE</sequence>
<dbReference type="AlphaFoldDB" id="A0A8S9TMR8"/>